<sequence>NQIIISSSKDGRISLWNVKTGEILKQLTGHLYDVLRAKFSPNCQFIVSCSSDKTIRIWNIQSGKQTQILKGHRGIITDVKYFPEGQTILSCSNDETICLWDIKSRQKIQEIKGCFRSILGIDISSNGNTIKKTKQIYCVFRFYFMLMKALIHITLRVHFFEKFWCISSHYLNFFLFLFLFFINSFFQIDKLNLRNKSNNKISFQGLQKNKNQTSPEMNTVIDKKENKNTTIW</sequence>
<feature type="repeat" description="WD" evidence="3">
    <location>
        <begin position="27"/>
        <end position="68"/>
    </location>
</feature>
<dbReference type="Pfam" id="PF00400">
    <property type="entry name" value="WD40"/>
    <property type="match status" value="2"/>
</dbReference>
<dbReference type="PRINTS" id="PR00320">
    <property type="entry name" value="GPROTEINBRPT"/>
</dbReference>
<dbReference type="AlphaFoldDB" id="X6M6C5"/>
<keyword evidence="1 3" id="KW-0853">WD repeat</keyword>
<dbReference type="PROSITE" id="PS50294">
    <property type="entry name" value="WD_REPEATS_REGION"/>
    <property type="match status" value="3"/>
</dbReference>
<dbReference type="PROSITE" id="PS00678">
    <property type="entry name" value="WD_REPEATS_1"/>
    <property type="match status" value="3"/>
</dbReference>
<dbReference type="InterPro" id="IPR015943">
    <property type="entry name" value="WD40/YVTN_repeat-like_dom_sf"/>
</dbReference>
<keyword evidence="2" id="KW-0677">Repeat</keyword>
<name>X6M6C5_RETFI</name>
<feature type="repeat" description="WD" evidence="3">
    <location>
        <begin position="69"/>
        <end position="110"/>
    </location>
</feature>
<dbReference type="InterPro" id="IPR020472">
    <property type="entry name" value="WD40_PAC1"/>
</dbReference>
<dbReference type="Gene3D" id="2.130.10.10">
    <property type="entry name" value="YVTN repeat-like/Quinoprotein amine dehydrogenase"/>
    <property type="match status" value="1"/>
</dbReference>
<evidence type="ECO:0000313" key="6">
    <source>
        <dbReference type="Proteomes" id="UP000023152"/>
    </source>
</evidence>
<accession>X6M6C5</accession>
<comment type="caution">
    <text evidence="5">The sequence shown here is derived from an EMBL/GenBank/DDBJ whole genome shotgun (WGS) entry which is preliminary data.</text>
</comment>
<dbReference type="PANTHER" id="PTHR19848">
    <property type="entry name" value="WD40 REPEAT PROTEIN"/>
    <property type="match status" value="1"/>
</dbReference>
<keyword evidence="4" id="KW-0472">Membrane</keyword>
<dbReference type="InterPro" id="IPR019775">
    <property type="entry name" value="WD40_repeat_CS"/>
</dbReference>
<evidence type="ECO:0000256" key="1">
    <source>
        <dbReference type="ARBA" id="ARBA00022574"/>
    </source>
</evidence>
<dbReference type="InterPro" id="IPR036322">
    <property type="entry name" value="WD40_repeat_dom_sf"/>
</dbReference>
<organism evidence="5 6">
    <name type="scientific">Reticulomyxa filosa</name>
    <dbReference type="NCBI Taxonomy" id="46433"/>
    <lineage>
        <taxon>Eukaryota</taxon>
        <taxon>Sar</taxon>
        <taxon>Rhizaria</taxon>
        <taxon>Retaria</taxon>
        <taxon>Foraminifera</taxon>
        <taxon>Monothalamids</taxon>
        <taxon>Reticulomyxidae</taxon>
        <taxon>Reticulomyxa</taxon>
    </lineage>
</organism>
<evidence type="ECO:0000256" key="4">
    <source>
        <dbReference type="SAM" id="Phobius"/>
    </source>
</evidence>
<evidence type="ECO:0000313" key="5">
    <source>
        <dbReference type="EMBL" id="ETO09012.1"/>
    </source>
</evidence>
<dbReference type="PROSITE" id="PS50082">
    <property type="entry name" value="WD_REPEATS_2"/>
    <property type="match status" value="3"/>
</dbReference>
<keyword evidence="4" id="KW-0812">Transmembrane</keyword>
<dbReference type="OrthoDB" id="10250419at2759"/>
<dbReference type="EMBL" id="ASPP01024447">
    <property type="protein sequence ID" value="ETO09012.1"/>
    <property type="molecule type" value="Genomic_DNA"/>
</dbReference>
<dbReference type="SMART" id="SM00320">
    <property type="entry name" value="WD40"/>
    <property type="match status" value="2"/>
</dbReference>
<dbReference type="InterPro" id="IPR001680">
    <property type="entry name" value="WD40_rpt"/>
</dbReference>
<feature type="transmembrane region" description="Helical" evidence="4">
    <location>
        <begin position="136"/>
        <end position="155"/>
    </location>
</feature>
<feature type="repeat" description="WD" evidence="3">
    <location>
        <begin position="1"/>
        <end position="26"/>
    </location>
</feature>
<proteinExistence type="predicted"/>
<evidence type="ECO:0000256" key="2">
    <source>
        <dbReference type="ARBA" id="ARBA00022737"/>
    </source>
</evidence>
<protein>
    <submittedName>
        <fullName evidence="5">WD-40 repeat-containing protein</fullName>
    </submittedName>
</protein>
<gene>
    <name evidence="5" type="ORF">RFI_28375</name>
</gene>
<dbReference type="Proteomes" id="UP000023152">
    <property type="component" value="Unassembled WGS sequence"/>
</dbReference>
<feature type="non-terminal residue" evidence="5">
    <location>
        <position position="1"/>
    </location>
</feature>
<keyword evidence="4" id="KW-1133">Transmembrane helix</keyword>
<keyword evidence="6" id="KW-1185">Reference proteome</keyword>
<feature type="transmembrane region" description="Helical" evidence="4">
    <location>
        <begin position="167"/>
        <end position="186"/>
    </location>
</feature>
<reference evidence="5 6" key="1">
    <citation type="journal article" date="2013" name="Curr. Biol.">
        <title>The Genome of the Foraminiferan Reticulomyxa filosa.</title>
        <authorList>
            <person name="Glockner G."/>
            <person name="Hulsmann N."/>
            <person name="Schleicher M."/>
            <person name="Noegel A.A."/>
            <person name="Eichinger L."/>
            <person name="Gallinger C."/>
            <person name="Pawlowski J."/>
            <person name="Sierra R."/>
            <person name="Euteneuer U."/>
            <person name="Pillet L."/>
            <person name="Moustafa A."/>
            <person name="Platzer M."/>
            <person name="Groth M."/>
            <person name="Szafranski K."/>
            <person name="Schliwa M."/>
        </authorList>
    </citation>
    <scope>NUCLEOTIDE SEQUENCE [LARGE SCALE GENOMIC DNA]</scope>
</reference>
<evidence type="ECO:0000256" key="3">
    <source>
        <dbReference type="PROSITE-ProRule" id="PRU00221"/>
    </source>
</evidence>
<dbReference type="SUPFAM" id="SSF50978">
    <property type="entry name" value="WD40 repeat-like"/>
    <property type="match status" value="1"/>
</dbReference>
<dbReference type="PANTHER" id="PTHR19848:SF8">
    <property type="entry name" value="F-BOX AND WD REPEAT DOMAIN CONTAINING 7"/>
    <property type="match status" value="1"/>
</dbReference>